<dbReference type="CDD" id="cd02213">
    <property type="entry name" value="cupin_PMI_typeII_C"/>
    <property type="match status" value="1"/>
</dbReference>
<protein>
    <recommendedName>
        <fullName evidence="3">mannose-1-phosphate guanylyltransferase</fullName>
        <ecNumber evidence="3">2.7.7.13</ecNumber>
    </recommendedName>
</protein>
<keyword evidence="14" id="KW-1185">Reference proteome</keyword>
<feature type="domain" description="MannoseP isomerase/GMP-like beta-helix" evidence="12">
    <location>
        <begin position="315"/>
        <end position="369"/>
    </location>
</feature>
<keyword evidence="6" id="KW-0547">Nucleotide-binding</keyword>
<dbReference type="PANTHER" id="PTHR46390">
    <property type="entry name" value="MANNOSE-1-PHOSPHATE GUANYLYLTRANSFERASE"/>
    <property type="match status" value="1"/>
</dbReference>
<feature type="domain" description="Nucleotidyl transferase" evidence="10">
    <location>
        <begin position="13"/>
        <end position="307"/>
    </location>
</feature>
<dbReference type="InterPro" id="IPR006375">
    <property type="entry name" value="Man1P_GuaTrfase/Man6P_Isoase"/>
</dbReference>
<evidence type="ECO:0000256" key="1">
    <source>
        <dbReference type="ARBA" id="ARBA00004823"/>
    </source>
</evidence>
<dbReference type="PANTHER" id="PTHR46390:SF1">
    <property type="entry name" value="MANNOSE-1-PHOSPHATE GUANYLYLTRANSFERASE"/>
    <property type="match status" value="1"/>
</dbReference>
<dbReference type="InterPro" id="IPR005835">
    <property type="entry name" value="NTP_transferase_dom"/>
</dbReference>
<dbReference type="GO" id="GO:0004476">
    <property type="term" value="F:mannose-6-phosphate isomerase activity"/>
    <property type="evidence" value="ECO:0007669"/>
    <property type="project" value="UniProtKB-EC"/>
</dbReference>
<comment type="pathway">
    <text evidence="1">Nucleotide-sugar biosynthesis; GDP-alpha-D-mannose biosynthesis; GDP-alpha-D-mannose from alpha-D-mannose 1-phosphate (GTP route): step 1/1.</text>
</comment>
<organism evidence="13 14">
    <name type="scientific">Marinospirillum alkalitolerans</name>
    <dbReference type="NCBI Taxonomy" id="3123374"/>
    <lineage>
        <taxon>Bacteria</taxon>
        <taxon>Pseudomonadati</taxon>
        <taxon>Pseudomonadota</taxon>
        <taxon>Gammaproteobacteria</taxon>
        <taxon>Oceanospirillales</taxon>
        <taxon>Oceanospirillaceae</taxon>
        <taxon>Marinospirillum</taxon>
    </lineage>
</organism>
<evidence type="ECO:0000259" key="10">
    <source>
        <dbReference type="Pfam" id="PF00483"/>
    </source>
</evidence>
<dbReference type="Pfam" id="PF00483">
    <property type="entry name" value="NTP_transferase"/>
    <property type="match status" value="1"/>
</dbReference>
<dbReference type="InterPro" id="IPR001538">
    <property type="entry name" value="Man6P_isomerase-2_C"/>
</dbReference>
<dbReference type="SUPFAM" id="SSF51182">
    <property type="entry name" value="RmlC-like cupins"/>
    <property type="match status" value="1"/>
</dbReference>
<dbReference type="NCBIfam" id="TIGR01479">
    <property type="entry name" value="GMP_PMI"/>
    <property type="match status" value="1"/>
</dbReference>
<evidence type="ECO:0000313" key="14">
    <source>
        <dbReference type="Proteomes" id="UP001621714"/>
    </source>
</evidence>
<dbReference type="SUPFAM" id="SSF53448">
    <property type="entry name" value="Nucleotide-diphospho-sugar transferases"/>
    <property type="match status" value="1"/>
</dbReference>
<dbReference type="Proteomes" id="UP001621714">
    <property type="component" value="Unassembled WGS sequence"/>
</dbReference>
<name>A0ABW8PUX3_9GAMM</name>
<dbReference type="InterPro" id="IPR011051">
    <property type="entry name" value="RmlC_Cupin_sf"/>
</dbReference>
<dbReference type="Pfam" id="PF22640">
    <property type="entry name" value="ManC_GMP_beta-helix"/>
    <property type="match status" value="1"/>
</dbReference>
<evidence type="ECO:0000256" key="6">
    <source>
        <dbReference type="ARBA" id="ARBA00022741"/>
    </source>
</evidence>
<dbReference type="Gene3D" id="3.90.550.10">
    <property type="entry name" value="Spore Coat Polysaccharide Biosynthesis Protein SpsA, Chain A"/>
    <property type="match status" value="1"/>
</dbReference>
<sequence length="492" mass="55230">MSATESIRPSLYPVILSGGSGSRLWPVSRKLHPKPFMRLPDTQTLMAKTFQRASQLRGVSDLLTVTNRDLYFRTRDELDKSLQPDQCLHQHFLLEPCGRNTAPALITAALYLERERQINQYPQAEPCMLVMPADHLITHFEAFQQAVDQAVDLAQAGQLVTFGIQPTQPETGFGYIQAGANHKVKRFVEKPDAATAQSYLDQGDYYWNAGIFCFKPSVLIAEFEQHAPRLLLQARQALESAQELSSQASSGQLKQIELLEQDFRQLDDISIDYALLEKSDQVAVVPCDLGWSDIGSWTAYSELLPQDADGNRIAGDVVALNTHNCFIHSPHHLTATLGIDDLIIINTSDAVLVAHQDQAQEVRQVVSQLTKTGHETHLTHPTVHRPWGTYTTLEMGDNFQIKRIVVKPGQSLSLQLHHHRSEHWVVVSGMAKIVNEEQEHYLRVNESTFIPAGNKHRLENPGLIDLVLIEVQSGAYLGEDDIVRFQDVYGRQ</sequence>
<reference evidence="13 14" key="1">
    <citation type="submission" date="2024-02" db="EMBL/GenBank/DDBJ databases">
        <title>Marinospirillum sp. MEB 164 isolated from Lonar lake sediment.</title>
        <authorList>
            <person name="Joshi A."/>
            <person name="Thite S."/>
        </authorList>
    </citation>
    <scope>NUCLEOTIDE SEQUENCE [LARGE SCALE GENOMIC DNA]</scope>
    <source>
        <strain evidence="13 14">MEB164</strain>
    </source>
</reference>
<dbReference type="InterPro" id="IPR049577">
    <property type="entry name" value="GMPP_N"/>
</dbReference>
<dbReference type="InterPro" id="IPR054566">
    <property type="entry name" value="ManC/GMP-like_b-helix"/>
</dbReference>
<dbReference type="Gene3D" id="2.60.120.10">
    <property type="entry name" value="Jelly Rolls"/>
    <property type="match status" value="1"/>
</dbReference>
<evidence type="ECO:0000256" key="5">
    <source>
        <dbReference type="ARBA" id="ARBA00022695"/>
    </source>
</evidence>
<dbReference type="GO" id="GO:0004475">
    <property type="term" value="F:mannose-1-phosphate guanylyltransferase (GTP) activity"/>
    <property type="evidence" value="ECO:0007669"/>
    <property type="project" value="UniProtKB-EC"/>
</dbReference>
<proteinExistence type="inferred from homology"/>
<evidence type="ECO:0000259" key="12">
    <source>
        <dbReference type="Pfam" id="PF22640"/>
    </source>
</evidence>
<dbReference type="CDD" id="cd02509">
    <property type="entry name" value="GDP-M1P_Guanylyltransferase"/>
    <property type="match status" value="1"/>
</dbReference>
<evidence type="ECO:0000256" key="8">
    <source>
        <dbReference type="ARBA" id="ARBA00047343"/>
    </source>
</evidence>
<accession>A0ABW8PUX3</accession>
<keyword evidence="5 13" id="KW-0548">Nucleotidyltransferase</keyword>
<dbReference type="EC" id="2.7.7.13" evidence="3"/>
<evidence type="ECO:0000259" key="11">
    <source>
        <dbReference type="Pfam" id="PF01050"/>
    </source>
</evidence>
<keyword evidence="13" id="KW-0413">Isomerase</keyword>
<evidence type="ECO:0000256" key="2">
    <source>
        <dbReference type="ARBA" id="ARBA00006115"/>
    </source>
</evidence>
<evidence type="ECO:0000256" key="7">
    <source>
        <dbReference type="ARBA" id="ARBA00023134"/>
    </source>
</evidence>
<evidence type="ECO:0000256" key="4">
    <source>
        <dbReference type="ARBA" id="ARBA00022679"/>
    </source>
</evidence>
<evidence type="ECO:0000256" key="3">
    <source>
        <dbReference type="ARBA" id="ARBA00012387"/>
    </source>
</evidence>
<feature type="domain" description="Mannose-6-phosphate isomerase type II C-terminal" evidence="11">
    <location>
        <begin position="374"/>
        <end position="487"/>
    </location>
</feature>
<dbReference type="InterPro" id="IPR051161">
    <property type="entry name" value="Mannose-6P_isomerase_type2"/>
</dbReference>
<comment type="catalytic activity">
    <reaction evidence="8">
        <text>alpha-D-mannose 1-phosphate + GTP + H(+) = GDP-alpha-D-mannose + diphosphate</text>
        <dbReference type="Rhea" id="RHEA:15229"/>
        <dbReference type="ChEBI" id="CHEBI:15378"/>
        <dbReference type="ChEBI" id="CHEBI:33019"/>
        <dbReference type="ChEBI" id="CHEBI:37565"/>
        <dbReference type="ChEBI" id="CHEBI:57527"/>
        <dbReference type="ChEBI" id="CHEBI:58409"/>
        <dbReference type="EC" id="2.7.7.13"/>
    </reaction>
</comment>
<keyword evidence="4 13" id="KW-0808">Transferase</keyword>
<dbReference type="Pfam" id="PF01050">
    <property type="entry name" value="MannoseP_isomer"/>
    <property type="match status" value="1"/>
</dbReference>
<evidence type="ECO:0000313" key="13">
    <source>
        <dbReference type="EMBL" id="MFK7160078.1"/>
    </source>
</evidence>
<gene>
    <name evidence="13" type="ORF">V6U78_03395</name>
</gene>
<dbReference type="RefSeq" id="WP_405337211.1">
    <property type="nucleotide sequence ID" value="NZ_JBANFI010000002.1"/>
</dbReference>
<dbReference type="EMBL" id="JBANFI010000002">
    <property type="protein sequence ID" value="MFK7160078.1"/>
    <property type="molecule type" value="Genomic_DNA"/>
</dbReference>
<comment type="similarity">
    <text evidence="2 9">Belongs to the mannose-6-phosphate isomerase type 2 family.</text>
</comment>
<dbReference type="InterPro" id="IPR014710">
    <property type="entry name" value="RmlC-like_jellyroll"/>
</dbReference>
<comment type="caution">
    <text evidence="13">The sequence shown here is derived from an EMBL/GenBank/DDBJ whole genome shotgun (WGS) entry which is preliminary data.</text>
</comment>
<keyword evidence="7" id="KW-0342">GTP-binding</keyword>
<evidence type="ECO:0000256" key="9">
    <source>
        <dbReference type="RuleBase" id="RU004190"/>
    </source>
</evidence>
<dbReference type="InterPro" id="IPR029044">
    <property type="entry name" value="Nucleotide-diphossugar_trans"/>
</dbReference>